<comment type="caution">
    <text evidence="3">The sequence shown here is derived from an EMBL/GenBank/DDBJ whole genome shotgun (WGS) entry which is preliminary data.</text>
</comment>
<dbReference type="PATRIC" id="fig|662479.7.peg.675"/>
<keyword evidence="3" id="KW-0966">Cell projection</keyword>
<dbReference type="NCBIfam" id="TIGR02537">
    <property type="entry name" value="arch_flag_Nterm"/>
    <property type="match status" value="1"/>
</dbReference>
<dbReference type="OrthoDB" id="118020at2157"/>
<accession>M0IL36</accession>
<dbReference type="STRING" id="662479.C440_03273"/>
<dbReference type="AlphaFoldDB" id="M0IL36"/>
<reference evidence="3 4" key="1">
    <citation type="journal article" date="2014" name="PLoS Genet.">
        <title>Phylogenetically driven sequencing of extremely halophilic archaea reveals strategies for static and dynamic osmo-response.</title>
        <authorList>
            <person name="Becker E.A."/>
            <person name="Seitzer P.M."/>
            <person name="Tritt A."/>
            <person name="Larsen D."/>
            <person name="Krusor M."/>
            <person name="Yao A.I."/>
            <person name="Wu D."/>
            <person name="Madern D."/>
            <person name="Eisen J.A."/>
            <person name="Darling A.E."/>
            <person name="Facciotti M.T."/>
        </authorList>
    </citation>
    <scope>NUCLEOTIDE SEQUENCE [LARGE SCALE GENOMIC DNA]</scope>
    <source>
        <strain evidence="3 4">ATCC BAA-1512</strain>
    </source>
</reference>
<dbReference type="Proteomes" id="UP000011550">
    <property type="component" value="Unassembled WGS sequence"/>
</dbReference>
<proteinExistence type="predicted"/>
<feature type="transmembrane region" description="Helical" evidence="1">
    <location>
        <begin position="12"/>
        <end position="40"/>
    </location>
</feature>
<dbReference type="RefSeq" id="WP_008318215.1">
    <property type="nucleotide sequence ID" value="NZ_AOLN01000006.1"/>
</dbReference>
<feature type="domain" description="Archaeal Type IV pilin N-terminal" evidence="2">
    <location>
        <begin position="11"/>
        <end position="83"/>
    </location>
</feature>
<keyword evidence="1" id="KW-0812">Transmembrane</keyword>
<keyword evidence="3" id="KW-0282">Flagellum</keyword>
<evidence type="ECO:0000259" key="2">
    <source>
        <dbReference type="Pfam" id="PF07790"/>
    </source>
</evidence>
<evidence type="ECO:0000313" key="4">
    <source>
        <dbReference type="Proteomes" id="UP000011550"/>
    </source>
</evidence>
<gene>
    <name evidence="3" type="ORF">C440_03273</name>
</gene>
<name>M0IL36_9EURY</name>
<evidence type="ECO:0000256" key="1">
    <source>
        <dbReference type="SAM" id="Phobius"/>
    </source>
</evidence>
<keyword evidence="1" id="KW-0472">Membrane</keyword>
<sequence length="159" mass="16786">MRFKQLLTDDDAVSPVIGVILMVAITVILAAVIGTFVLGLGQQTATAPQASFSFDYNQSGDDFLNITHESGDQINSDRLNVTAGVKIYGTAEADASNAAETRTWTALNGGSEVDVKAGTSLTIKPESGSSLHNQVVRIVWNSESGENSATLRKWSGPKA</sequence>
<dbReference type="EMBL" id="AOLN01000006">
    <property type="protein sequence ID" value="ELZ96762.1"/>
    <property type="molecule type" value="Genomic_DNA"/>
</dbReference>
<protein>
    <submittedName>
        <fullName evidence="3">Flagellin-like protein</fullName>
    </submittedName>
</protein>
<keyword evidence="3" id="KW-0969">Cilium</keyword>
<dbReference type="PANTHER" id="PTHR38138">
    <property type="entry name" value="VNG6441H"/>
    <property type="match status" value="1"/>
</dbReference>
<organism evidence="3 4">
    <name type="scientific">Haloferax mucosum ATCC BAA-1512</name>
    <dbReference type="NCBI Taxonomy" id="662479"/>
    <lineage>
        <taxon>Archaea</taxon>
        <taxon>Methanobacteriati</taxon>
        <taxon>Methanobacteriota</taxon>
        <taxon>Stenosarchaea group</taxon>
        <taxon>Halobacteria</taxon>
        <taxon>Halobacteriales</taxon>
        <taxon>Haloferacaceae</taxon>
        <taxon>Haloferax</taxon>
    </lineage>
</organism>
<dbReference type="InterPro" id="IPR012859">
    <property type="entry name" value="Pilin_N_archaeal"/>
</dbReference>
<keyword evidence="4" id="KW-1185">Reference proteome</keyword>
<dbReference type="Pfam" id="PF07790">
    <property type="entry name" value="Pilin_N"/>
    <property type="match status" value="1"/>
</dbReference>
<dbReference type="InterPro" id="IPR013373">
    <property type="entry name" value="Flagellin/pilin_N_arc"/>
</dbReference>
<evidence type="ECO:0000313" key="3">
    <source>
        <dbReference type="EMBL" id="ELZ96762.1"/>
    </source>
</evidence>
<dbReference type="PANTHER" id="PTHR38138:SF1">
    <property type="entry name" value="ARCHAEAL TYPE IV PILIN N-TERMINAL DOMAIN-CONTAINING PROTEIN"/>
    <property type="match status" value="1"/>
</dbReference>
<keyword evidence="1" id="KW-1133">Transmembrane helix</keyword>